<dbReference type="KEGG" id="atx:GCD22_02861"/>
<name>A0A5P9XTN2_ACITH</name>
<accession>A0A5P9XTN2</accession>
<dbReference type="RefSeq" id="WP_153940830.1">
    <property type="nucleotide sequence ID" value="NZ_CP045571.1"/>
</dbReference>
<dbReference type="AlphaFoldDB" id="A0A5P9XTN2"/>
<protein>
    <submittedName>
        <fullName evidence="1">Uncharacterized protein</fullName>
    </submittedName>
</protein>
<evidence type="ECO:0000313" key="1">
    <source>
        <dbReference type="EMBL" id="QFX96999.1"/>
    </source>
</evidence>
<organism evidence="1 2">
    <name type="scientific">Acidithiobacillus thiooxidans ATCC 19377</name>
    <dbReference type="NCBI Taxonomy" id="637390"/>
    <lineage>
        <taxon>Bacteria</taxon>
        <taxon>Pseudomonadati</taxon>
        <taxon>Pseudomonadota</taxon>
        <taxon>Acidithiobacillia</taxon>
        <taxon>Acidithiobacillales</taxon>
        <taxon>Acidithiobacillaceae</taxon>
        <taxon>Acidithiobacillus</taxon>
    </lineage>
</organism>
<reference evidence="1 2" key="1">
    <citation type="submission" date="2019-10" db="EMBL/GenBank/DDBJ databases">
        <authorList>
            <person name="Wang R."/>
        </authorList>
    </citation>
    <scope>NUCLEOTIDE SEQUENCE [LARGE SCALE GENOMIC DNA]</scope>
    <source>
        <strain evidence="1 2">ATCC 19377</strain>
    </source>
</reference>
<proteinExistence type="predicted"/>
<gene>
    <name evidence="1" type="ORF">GCD22_02861</name>
</gene>
<dbReference type="Proteomes" id="UP000363590">
    <property type="component" value="Chromosome"/>
</dbReference>
<sequence>MHYTPCHETIYKAREAANHPDGHTTEDLARFADAMRSANLSLWNSVSAISLVMIESKDNIDIWNEGTLYGIGEGLAVFSDLAMGISFTLDSLTNEMTRRRGGAK</sequence>
<dbReference type="GeneID" id="60697097"/>
<dbReference type="EMBL" id="CP045571">
    <property type="protein sequence ID" value="QFX96999.1"/>
    <property type="molecule type" value="Genomic_DNA"/>
</dbReference>
<evidence type="ECO:0000313" key="2">
    <source>
        <dbReference type="Proteomes" id="UP000363590"/>
    </source>
</evidence>